<accession>A0A2N9XX64</accession>
<evidence type="ECO:0000313" key="1">
    <source>
        <dbReference type="EMBL" id="PIT54467.1"/>
    </source>
</evidence>
<dbReference type="Proteomes" id="UP000229434">
    <property type="component" value="Unassembled WGS sequence"/>
</dbReference>
<dbReference type="EMBL" id="MEIS01000114">
    <property type="protein sequence ID" value="PIT54467.1"/>
    <property type="molecule type" value="Genomic_DNA"/>
</dbReference>
<reference evidence="1" key="1">
    <citation type="journal article" date="2017" name="MBio">
        <title>Type VI secretion-mediated competition in the bee gut microbiome.</title>
        <authorList>
            <person name="Steele M.I."/>
            <person name="Kwong W.K."/>
            <person name="Powell J.E."/>
            <person name="Whiteley M."/>
            <person name="Moran N.A."/>
        </authorList>
    </citation>
    <scope>NUCLEOTIDE SEQUENCE [LARGE SCALE GENOMIC DNA]</scope>
    <source>
        <strain evidence="1">Nev3CBA3</strain>
    </source>
</reference>
<proteinExistence type="predicted"/>
<protein>
    <submittedName>
        <fullName evidence="1">Uncharacterized protein</fullName>
    </submittedName>
</protein>
<sequence>MTATTPWMTAANALYRQPATPEYPVFLQRQYCILRTGRAISATWWQQRANGILVKPNQTQQ</sequence>
<comment type="caution">
    <text evidence="1">The sequence shown here is derived from an EMBL/GenBank/DDBJ whole genome shotgun (WGS) entry which is preliminary data.</text>
</comment>
<organism evidence="1 2">
    <name type="scientific">Snodgrassella alvi</name>
    <dbReference type="NCBI Taxonomy" id="1196083"/>
    <lineage>
        <taxon>Bacteria</taxon>
        <taxon>Pseudomonadati</taxon>
        <taxon>Pseudomonadota</taxon>
        <taxon>Betaproteobacteria</taxon>
        <taxon>Neisseriales</taxon>
        <taxon>Neisseriaceae</taxon>
        <taxon>Snodgrassella</taxon>
    </lineage>
</organism>
<gene>
    <name evidence="1" type="ORF">BHC49_08585</name>
</gene>
<evidence type="ECO:0000313" key="2">
    <source>
        <dbReference type="Proteomes" id="UP000229434"/>
    </source>
</evidence>
<dbReference type="AlphaFoldDB" id="A0A2N9XX64"/>
<name>A0A2N9XX64_9NEIS</name>